<accession>A0A1B7XQH1</accession>
<dbReference type="KEGG" id="chig:CH63R_14575"/>
<comment type="caution">
    <text evidence="1">The sequence shown here is derived from an EMBL/GenBank/DDBJ whole genome shotgun (WGS) entry which is preliminary data.</text>
</comment>
<dbReference type="Proteomes" id="UP000092177">
    <property type="component" value="Chromosome 12"/>
</dbReference>
<dbReference type="VEuPathDB" id="FungiDB:CH63R_14575"/>
<name>A0A1B7XQH1_COLHI</name>
<dbReference type="EMBL" id="LTAN01000012">
    <property type="protein sequence ID" value="OBR02003.1"/>
    <property type="molecule type" value="Genomic_DNA"/>
</dbReference>
<dbReference type="RefSeq" id="XP_018150521.1">
    <property type="nucleotide sequence ID" value="XM_018309549.1"/>
</dbReference>
<evidence type="ECO:0000313" key="1">
    <source>
        <dbReference type="EMBL" id="OBR02003.1"/>
    </source>
</evidence>
<gene>
    <name evidence="1" type="ORF">CH63R_14575</name>
</gene>
<protein>
    <submittedName>
        <fullName evidence="1">Uncharacterized protein</fullName>
    </submittedName>
</protein>
<dbReference type="GeneID" id="28873656"/>
<organism evidence="1 2">
    <name type="scientific">Colletotrichum higginsianum (strain IMI 349063)</name>
    <name type="common">Crucifer anthracnose fungus</name>
    <dbReference type="NCBI Taxonomy" id="759273"/>
    <lineage>
        <taxon>Eukaryota</taxon>
        <taxon>Fungi</taxon>
        <taxon>Dikarya</taxon>
        <taxon>Ascomycota</taxon>
        <taxon>Pezizomycotina</taxon>
        <taxon>Sordariomycetes</taxon>
        <taxon>Hypocreomycetidae</taxon>
        <taxon>Glomerellales</taxon>
        <taxon>Glomerellaceae</taxon>
        <taxon>Colletotrichum</taxon>
        <taxon>Colletotrichum destructivum species complex</taxon>
    </lineage>
</organism>
<reference evidence="2" key="1">
    <citation type="journal article" date="2017" name="BMC Genomics">
        <title>Gapless genome assembly of Colletotrichum higginsianum reveals chromosome structure and association of transposable elements with secondary metabolite gene clusters.</title>
        <authorList>
            <person name="Dallery J.-F."/>
            <person name="Lapalu N."/>
            <person name="Zampounis A."/>
            <person name="Pigne S."/>
            <person name="Luyten I."/>
            <person name="Amselem J."/>
            <person name="Wittenberg A.H.J."/>
            <person name="Zhou S."/>
            <person name="de Queiroz M.V."/>
            <person name="Robin G.P."/>
            <person name="Auger A."/>
            <person name="Hainaut M."/>
            <person name="Henrissat B."/>
            <person name="Kim K.-T."/>
            <person name="Lee Y.-H."/>
            <person name="Lespinet O."/>
            <person name="Schwartz D.C."/>
            <person name="Thon M.R."/>
            <person name="O'Connell R.J."/>
        </authorList>
    </citation>
    <scope>NUCLEOTIDE SEQUENCE [LARGE SCALE GENOMIC DNA]</scope>
    <source>
        <strain evidence="2">IMI 349063</strain>
    </source>
</reference>
<proteinExistence type="predicted"/>
<evidence type="ECO:0000313" key="2">
    <source>
        <dbReference type="Proteomes" id="UP000092177"/>
    </source>
</evidence>
<dbReference type="AlphaFoldDB" id="A0A1B7XQH1"/>
<sequence>MDNAATPPTPPSVHDLSNLPRPLKDLVNAAVNAGDDDALLDIWVHLCRATAFLGPSAQRFDFPVAHTLATAARAAEAVVCISDFPHEPQDTAKKPQ</sequence>
<keyword evidence="2" id="KW-1185">Reference proteome</keyword>